<reference evidence="2 3" key="1">
    <citation type="submission" date="2019-08" db="EMBL/GenBank/DDBJ databases">
        <authorList>
            <person name="Alioto T."/>
            <person name="Alioto T."/>
            <person name="Gomez Garrido J."/>
        </authorList>
    </citation>
    <scope>NUCLEOTIDE SEQUENCE [LARGE SCALE GENOMIC DNA]</scope>
</reference>
<dbReference type="AlphaFoldDB" id="A0A5E4NMH9"/>
<gene>
    <name evidence="2" type="ORF">CINCED_3A014614</name>
</gene>
<sequence>MPPFGPDRERGGGGGDDDATETARGPCFGNNYFGPATADRHCYYNVTWYCVYARDVLGRAPPVARSVFALSVRSEFRKLRRRRPPVSGAQRGGGAVTAYAT</sequence>
<feature type="region of interest" description="Disordered" evidence="1">
    <location>
        <begin position="80"/>
        <end position="101"/>
    </location>
</feature>
<dbReference type="EMBL" id="CABPRJ010002371">
    <property type="protein sequence ID" value="VVC43734.1"/>
    <property type="molecule type" value="Genomic_DNA"/>
</dbReference>
<protein>
    <submittedName>
        <fullName evidence="2">Uncharacterized protein</fullName>
    </submittedName>
</protein>
<accession>A0A5E4NMH9</accession>
<name>A0A5E4NMH9_9HEMI</name>
<evidence type="ECO:0000256" key="1">
    <source>
        <dbReference type="SAM" id="MobiDB-lite"/>
    </source>
</evidence>
<proteinExistence type="predicted"/>
<organism evidence="2 3">
    <name type="scientific">Cinara cedri</name>
    <dbReference type="NCBI Taxonomy" id="506608"/>
    <lineage>
        <taxon>Eukaryota</taxon>
        <taxon>Metazoa</taxon>
        <taxon>Ecdysozoa</taxon>
        <taxon>Arthropoda</taxon>
        <taxon>Hexapoda</taxon>
        <taxon>Insecta</taxon>
        <taxon>Pterygota</taxon>
        <taxon>Neoptera</taxon>
        <taxon>Paraneoptera</taxon>
        <taxon>Hemiptera</taxon>
        <taxon>Sternorrhyncha</taxon>
        <taxon>Aphidomorpha</taxon>
        <taxon>Aphidoidea</taxon>
        <taxon>Aphididae</taxon>
        <taxon>Lachninae</taxon>
        <taxon>Cinara</taxon>
    </lineage>
</organism>
<keyword evidence="3" id="KW-1185">Reference proteome</keyword>
<evidence type="ECO:0000313" key="2">
    <source>
        <dbReference type="EMBL" id="VVC43734.1"/>
    </source>
</evidence>
<feature type="compositionally biased region" description="Basic and acidic residues" evidence="1">
    <location>
        <begin position="1"/>
        <end position="11"/>
    </location>
</feature>
<dbReference type="Proteomes" id="UP000325440">
    <property type="component" value="Unassembled WGS sequence"/>
</dbReference>
<feature type="region of interest" description="Disordered" evidence="1">
    <location>
        <begin position="1"/>
        <end position="21"/>
    </location>
</feature>
<evidence type="ECO:0000313" key="3">
    <source>
        <dbReference type="Proteomes" id="UP000325440"/>
    </source>
</evidence>